<organism evidence="4 5">
    <name type="scientific">Hericium alpestre</name>
    <dbReference type="NCBI Taxonomy" id="135208"/>
    <lineage>
        <taxon>Eukaryota</taxon>
        <taxon>Fungi</taxon>
        <taxon>Dikarya</taxon>
        <taxon>Basidiomycota</taxon>
        <taxon>Agaricomycotina</taxon>
        <taxon>Agaricomycetes</taxon>
        <taxon>Russulales</taxon>
        <taxon>Hericiaceae</taxon>
        <taxon>Hericium</taxon>
    </lineage>
</organism>
<dbReference type="PRINTS" id="PR00081">
    <property type="entry name" value="GDHRDH"/>
</dbReference>
<evidence type="ECO:0000313" key="4">
    <source>
        <dbReference type="EMBL" id="TFY79028.1"/>
    </source>
</evidence>
<gene>
    <name evidence="4" type="ORF">EWM64_g4984</name>
</gene>
<evidence type="ECO:0000313" key="5">
    <source>
        <dbReference type="Proteomes" id="UP000298061"/>
    </source>
</evidence>
<proteinExistence type="inferred from homology"/>
<dbReference type="PANTHER" id="PTHR43618">
    <property type="entry name" value="7-ALPHA-HYDROXYSTEROID DEHYDROGENASE"/>
    <property type="match status" value="1"/>
</dbReference>
<dbReference type="Gene3D" id="3.40.50.720">
    <property type="entry name" value="NAD(P)-binding Rossmann-like Domain"/>
    <property type="match status" value="1"/>
</dbReference>
<dbReference type="CDD" id="cd05233">
    <property type="entry name" value="SDR_c"/>
    <property type="match status" value="1"/>
</dbReference>
<dbReference type="AlphaFoldDB" id="A0A4Z0A002"/>
<comment type="similarity">
    <text evidence="1">Belongs to the short-chain dehydrogenases/reductases (SDR) family.</text>
</comment>
<evidence type="ECO:0000256" key="3">
    <source>
        <dbReference type="ARBA" id="ARBA00023002"/>
    </source>
</evidence>
<keyword evidence="5" id="KW-1185">Reference proteome</keyword>
<dbReference type="InterPro" id="IPR052178">
    <property type="entry name" value="Sec_Metab_Biosynth_SDR"/>
</dbReference>
<dbReference type="SUPFAM" id="SSF51735">
    <property type="entry name" value="NAD(P)-binding Rossmann-fold domains"/>
    <property type="match status" value="1"/>
</dbReference>
<reference evidence="4 5" key="1">
    <citation type="submission" date="2019-02" db="EMBL/GenBank/DDBJ databases">
        <title>Genome sequencing of the rare red list fungi Hericium alpestre (H. flagellum).</title>
        <authorList>
            <person name="Buettner E."/>
            <person name="Kellner H."/>
        </authorList>
    </citation>
    <scope>NUCLEOTIDE SEQUENCE [LARGE SCALE GENOMIC DNA]</scope>
    <source>
        <strain evidence="4 5">DSM 108284</strain>
    </source>
</reference>
<accession>A0A4Z0A002</accession>
<dbReference type="InterPro" id="IPR002347">
    <property type="entry name" value="SDR_fam"/>
</dbReference>
<keyword evidence="3" id="KW-0560">Oxidoreductase</keyword>
<dbReference type="InterPro" id="IPR036291">
    <property type="entry name" value="NAD(P)-bd_dom_sf"/>
</dbReference>
<name>A0A4Z0A002_9AGAM</name>
<dbReference type="OrthoDB" id="3819888at2759"/>
<comment type="caution">
    <text evidence="4">The sequence shown here is derived from an EMBL/GenBank/DDBJ whole genome shotgun (WGS) entry which is preliminary data.</text>
</comment>
<dbReference type="PANTHER" id="PTHR43618:SF4">
    <property type="entry name" value="SHORT CHAIN DEHYDROGENASE_REDUCTASE FAMILY (AFU_ORTHOLOGUE AFUA_7G04540)"/>
    <property type="match status" value="1"/>
</dbReference>
<dbReference type="Proteomes" id="UP000298061">
    <property type="component" value="Unassembled WGS sequence"/>
</dbReference>
<sequence length="292" mass="30907">MANSLRIQNLFSVEGRVAVITGGGTGGLGAQMAEGLVANGAKVYLVGRKQSTLQEQVAKLDKISPGKAKYFAMDITIQEEIDKFVKFVEQSEDAIDLLVNNAGLAIWGPPASYLDPLDKLQAGLKASPVDHWKALIATNSWAPYIFTVSFLHLLARAAQKGDGRGSVVFITTIGTQSWNPHTNFAGYISTRTGAEHIARILAAKLLPHKIRVNILAPGIFPSNATSPNDPQGIANPSVASTLAPFKRAGTQEDLVGTIIYLASAASGYVTGARLDVDGGLVLISNGTNKFLP</sequence>
<dbReference type="GO" id="GO:0016491">
    <property type="term" value="F:oxidoreductase activity"/>
    <property type="evidence" value="ECO:0007669"/>
    <property type="project" value="UniProtKB-KW"/>
</dbReference>
<evidence type="ECO:0000256" key="1">
    <source>
        <dbReference type="ARBA" id="ARBA00006484"/>
    </source>
</evidence>
<dbReference type="EMBL" id="SFCI01000573">
    <property type="protein sequence ID" value="TFY79028.1"/>
    <property type="molecule type" value="Genomic_DNA"/>
</dbReference>
<keyword evidence="2" id="KW-0521">NADP</keyword>
<evidence type="ECO:0000256" key="2">
    <source>
        <dbReference type="ARBA" id="ARBA00022857"/>
    </source>
</evidence>
<protein>
    <submittedName>
        <fullName evidence="4">Uncharacterized protein</fullName>
    </submittedName>
</protein>
<dbReference type="STRING" id="135208.A0A4Z0A002"/>
<dbReference type="Pfam" id="PF13561">
    <property type="entry name" value="adh_short_C2"/>
    <property type="match status" value="1"/>
</dbReference>